<evidence type="ECO:0000313" key="2">
    <source>
        <dbReference type="EMBL" id="EAU01224.1"/>
    </source>
</evidence>
<evidence type="ECO:0008006" key="4">
    <source>
        <dbReference type="Google" id="ProtNLM"/>
    </source>
</evidence>
<dbReference type="EMBL" id="CP000767">
    <property type="protein sequence ID" value="EAU01224.1"/>
    <property type="molecule type" value="Genomic_DNA"/>
</dbReference>
<dbReference type="KEGG" id="ccv:CCV52592_0194"/>
<feature type="chain" id="PRO_5002709811" description="Lipoprotein" evidence="1">
    <location>
        <begin position="26"/>
        <end position="144"/>
    </location>
</feature>
<evidence type="ECO:0000256" key="1">
    <source>
        <dbReference type="SAM" id="SignalP"/>
    </source>
</evidence>
<dbReference type="PROSITE" id="PS51257">
    <property type="entry name" value="PROKAR_LIPOPROTEIN"/>
    <property type="match status" value="1"/>
</dbReference>
<name>A7GZI9_CAMC5</name>
<accession>A7GZI9</accession>
<keyword evidence="1" id="KW-0732">Signal</keyword>
<reference evidence="2" key="1">
    <citation type="submission" date="2016-07" db="EMBL/GenBank/DDBJ databases">
        <title>Comparative genomics of the Campylobacter concisus group.</title>
        <authorList>
            <person name="Miller W.G."/>
            <person name="Yee E."/>
            <person name="Chapman M.H."/>
            <person name="Huynh S."/>
            <person name="Bono J.L."/>
            <person name="On S.L.W."/>
            <person name="StLeger J."/>
            <person name="Foster G."/>
            <person name="Parker C.T."/>
        </authorList>
    </citation>
    <scope>NUCLEOTIDE SEQUENCE</scope>
    <source>
        <strain evidence="2">525.92</strain>
    </source>
</reference>
<keyword evidence="3" id="KW-1185">Reference proteome</keyword>
<protein>
    <recommendedName>
        <fullName evidence="4">Lipoprotein</fullName>
    </recommendedName>
</protein>
<organism evidence="2 3">
    <name type="scientific">Campylobacter curvus (strain 525.92)</name>
    <dbReference type="NCBI Taxonomy" id="360105"/>
    <lineage>
        <taxon>Bacteria</taxon>
        <taxon>Pseudomonadati</taxon>
        <taxon>Campylobacterota</taxon>
        <taxon>Epsilonproteobacteria</taxon>
        <taxon>Campylobacterales</taxon>
        <taxon>Campylobacteraceae</taxon>
        <taxon>Campylobacter</taxon>
    </lineage>
</organism>
<dbReference type="RefSeq" id="WP_011992515.1">
    <property type="nucleotide sequence ID" value="NC_009715.2"/>
</dbReference>
<dbReference type="Proteomes" id="UP000006380">
    <property type="component" value="Chromosome"/>
</dbReference>
<dbReference type="HOGENOM" id="CLU_1783311_0_0_7"/>
<evidence type="ECO:0000313" key="3">
    <source>
        <dbReference type="Proteomes" id="UP000006380"/>
    </source>
</evidence>
<sequence>MSKFYIFTMTLAVFALTGCSFFENQAPKKQAPRTQQKPAKSAIKGFIKELHYEDSKYCYTIIASDTKNAKLPSANFCSTRYYYDKGDLVYATFIGKQLESMLLIREGSSRGSFSGIKKPQNDIVIKKKNIKTNIEIPKEEKITF</sequence>
<feature type="signal peptide" evidence="1">
    <location>
        <begin position="1"/>
        <end position="25"/>
    </location>
</feature>
<gene>
    <name evidence="2" type="ORF">CCV52592_0194</name>
</gene>
<proteinExistence type="predicted"/>
<dbReference type="OrthoDB" id="5355255at2"/>
<dbReference type="AlphaFoldDB" id="A7GZI9"/>
<dbReference type="STRING" id="360105.CCV52592_0194"/>